<organism evidence="2 5">
    <name type="scientific">Streptococcus suis</name>
    <dbReference type="NCBI Taxonomy" id="1307"/>
    <lineage>
        <taxon>Bacteria</taxon>
        <taxon>Bacillati</taxon>
        <taxon>Bacillota</taxon>
        <taxon>Bacilli</taxon>
        <taxon>Lactobacillales</taxon>
        <taxon>Streptococcaceae</taxon>
        <taxon>Streptococcus</taxon>
    </lineage>
</organism>
<sequence length="328" mass="38652">MNREELLDKLYLVRNGLYQIYDLEVECINLSNQKKNATLRQETLVESIEKNEETSGMEKVYRLAYMAILSLLFTTVSKFLFLGIGFGSTLVDIGFSSIIFWLLTKHMRRHEETWLSPVFYVLIFGAIVIPIINVMEVDFFQKWLLIVPIALAIFLGKSTYSTWIRFVNALIDEENSLVMQQNEKRKQEFDRIIATNKSIDQRVSVLQNEMDTTARALYAFGDGWYPKDYYFLNAIEFFIHSLENFMANNVQEMILLYRNHVSVEQTLAYQRESNELQRANHINQERMMELLQHNNYLAEQQVHLLEKIDSNTSVQHLQSITIQHNHYH</sequence>
<reference evidence="3 4" key="3">
    <citation type="submission" date="2018-12" db="EMBL/GenBank/DDBJ databases">
        <title>Whole-genome sequences of fifteen clinical Streptococcus suis strains isolated from pigs between 2006 and 2018.</title>
        <authorList>
            <person name="Stevens M.J.A."/>
            <person name="Cernela N."/>
            <person name="Spoerry Serrano N."/>
            <person name="Schmitt S."/>
            <person name="Schrenzel J."/>
            <person name="Stephan R."/>
        </authorList>
    </citation>
    <scope>NUCLEOTIDE SEQUENCE [LARGE SCALE GENOMIC DNA]</scope>
    <source>
        <strain evidence="3 4">SS1014</strain>
    </source>
</reference>
<feature type="transmembrane region" description="Helical" evidence="1">
    <location>
        <begin position="139"/>
        <end position="156"/>
    </location>
</feature>
<evidence type="ECO:0000313" key="4">
    <source>
        <dbReference type="Proteomes" id="UP000273973"/>
    </source>
</evidence>
<dbReference type="AlphaFoldDB" id="A0A3R8M431"/>
<dbReference type="EMBL" id="RSDG01000116">
    <property type="protein sequence ID" value="RRR42514.1"/>
    <property type="molecule type" value="Genomic_DNA"/>
</dbReference>
<keyword evidence="1" id="KW-0472">Membrane</keyword>
<evidence type="ECO:0000313" key="2">
    <source>
        <dbReference type="EMBL" id="RRN52078.1"/>
    </source>
</evidence>
<accession>A0A3R8M431</accession>
<feature type="transmembrane region" description="Helical" evidence="1">
    <location>
        <begin position="60"/>
        <end position="76"/>
    </location>
</feature>
<keyword evidence="1" id="KW-1133">Transmembrane helix</keyword>
<evidence type="ECO:0000313" key="5">
    <source>
        <dbReference type="Proteomes" id="UP000278566"/>
    </source>
</evidence>
<evidence type="ECO:0000256" key="1">
    <source>
        <dbReference type="SAM" id="Phobius"/>
    </source>
</evidence>
<dbReference type="Proteomes" id="UP000273973">
    <property type="component" value="Unassembled WGS sequence"/>
</dbReference>
<evidence type="ECO:0000313" key="3">
    <source>
        <dbReference type="EMBL" id="RRR42514.1"/>
    </source>
</evidence>
<feature type="transmembrane region" description="Helical" evidence="1">
    <location>
        <begin position="82"/>
        <end position="102"/>
    </location>
</feature>
<comment type="caution">
    <text evidence="2">The sequence shown here is derived from an EMBL/GenBank/DDBJ whole genome shotgun (WGS) entry which is preliminary data.</text>
</comment>
<gene>
    <name evidence="2" type="ORF">EI220_02600</name>
    <name evidence="3" type="ORF">EJA00_10895</name>
</gene>
<feature type="transmembrane region" description="Helical" evidence="1">
    <location>
        <begin position="114"/>
        <end position="133"/>
    </location>
</feature>
<keyword evidence="1" id="KW-0812">Transmembrane</keyword>
<reference evidence="2 5" key="1">
    <citation type="submission" date="2018-11" db="EMBL/GenBank/DDBJ databases">
        <title>Changes in penicillin susceptibility of Streptococcus suis isolates by amino acid alterations in the penicillin-binding protein.</title>
        <authorList>
            <person name="Niemann L."/>
            <person name="Eichhorn I."/>
        </authorList>
    </citation>
    <scope>NUCLEOTIDE SEQUENCE [LARGE SCALE GENOMIC DNA]</scope>
    <source>
        <strain evidence="2 5">IMT40738</strain>
    </source>
</reference>
<dbReference type="EMBL" id="RRZO01000006">
    <property type="protein sequence ID" value="RRN52078.1"/>
    <property type="molecule type" value="Genomic_DNA"/>
</dbReference>
<protein>
    <submittedName>
        <fullName evidence="2">Uncharacterized protein</fullName>
    </submittedName>
</protein>
<proteinExistence type="predicted"/>
<reference evidence="3 4" key="2">
    <citation type="submission" date="2018-11" db="EMBL/GenBank/DDBJ databases">
        <authorList>
            <person name="Stevens M.J."/>
            <person name="Cernela N."/>
            <person name="Spoerry Serrano N."/>
            <person name="Schmitt S."/>
            <person name="Schrenzel J."/>
            <person name="Stephan R."/>
        </authorList>
    </citation>
    <scope>NUCLEOTIDE SEQUENCE [LARGE SCALE GENOMIC DNA]</scope>
    <source>
        <strain evidence="3 4">SS1014</strain>
    </source>
</reference>
<name>A0A3R8M431_STRSU</name>
<dbReference type="Proteomes" id="UP000278566">
    <property type="component" value="Unassembled WGS sequence"/>
</dbReference>
<dbReference type="RefSeq" id="WP_024419372.1">
    <property type="nucleotide sequence ID" value="NZ_JABTZC010000028.1"/>
</dbReference>